<keyword evidence="3 4" id="KW-0326">Glycosidase</keyword>
<evidence type="ECO:0000256" key="4">
    <source>
        <dbReference type="RuleBase" id="RU361169"/>
    </source>
</evidence>
<dbReference type="EMBL" id="CM007384">
    <property type="protein sequence ID" value="ONK72931.1"/>
    <property type="molecule type" value="Genomic_DNA"/>
</dbReference>
<dbReference type="InterPro" id="IPR011050">
    <property type="entry name" value="Pectin_lyase_fold/virulence"/>
</dbReference>
<dbReference type="InterPro" id="IPR012334">
    <property type="entry name" value="Pectin_lyas_fold"/>
</dbReference>
<evidence type="ECO:0000256" key="2">
    <source>
        <dbReference type="ARBA" id="ARBA00022801"/>
    </source>
</evidence>
<dbReference type="GO" id="GO:0004650">
    <property type="term" value="F:polygalacturonase activity"/>
    <property type="evidence" value="ECO:0007669"/>
    <property type="project" value="InterPro"/>
</dbReference>
<evidence type="ECO:0000313" key="6">
    <source>
        <dbReference type="EMBL" id="ONK72931.1"/>
    </source>
</evidence>
<evidence type="ECO:0000256" key="1">
    <source>
        <dbReference type="ARBA" id="ARBA00008834"/>
    </source>
</evidence>
<dbReference type="GO" id="GO:0005975">
    <property type="term" value="P:carbohydrate metabolic process"/>
    <property type="evidence" value="ECO:0007669"/>
    <property type="project" value="InterPro"/>
</dbReference>
<name>A0A5P1F8E8_ASPOF</name>
<dbReference type="PANTHER" id="PTHR31339:SF83">
    <property type="entry name" value="OS03G0124900 PROTEIN"/>
    <property type="match status" value="1"/>
</dbReference>
<keyword evidence="7" id="KW-1185">Reference proteome</keyword>
<dbReference type="Gramene" id="ONK72931">
    <property type="protein sequence ID" value="ONK72931"/>
    <property type="gene ID" value="A4U43_C04F25070"/>
</dbReference>
<dbReference type="InterPro" id="IPR051801">
    <property type="entry name" value="GH28_Enzymes"/>
</dbReference>
<dbReference type="SUPFAM" id="SSF51126">
    <property type="entry name" value="Pectin lyase-like"/>
    <property type="match status" value="1"/>
</dbReference>
<organism evidence="6 7">
    <name type="scientific">Asparagus officinalis</name>
    <name type="common">Garden asparagus</name>
    <dbReference type="NCBI Taxonomy" id="4686"/>
    <lineage>
        <taxon>Eukaryota</taxon>
        <taxon>Viridiplantae</taxon>
        <taxon>Streptophyta</taxon>
        <taxon>Embryophyta</taxon>
        <taxon>Tracheophyta</taxon>
        <taxon>Spermatophyta</taxon>
        <taxon>Magnoliopsida</taxon>
        <taxon>Liliopsida</taxon>
        <taxon>Asparagales</taxon>
        <taxon>Asparagaceae</taxon>
        <taxon>Asparagoideae</taxon>
        <taxon>Asparagus</taxon>
    </lineage>
</organism>
<dbReference type="OMA" id="FTIACLW"/>
<proteinExistence type="inferred from homology"/>
<evidence type="ECO:0000313" key="7">
    <source>
        <dbReference type="Proteomes" id="UP000243459"/>
    </source>
</evidence>
<feature type="signal peptide" evidence="5">
    <location>
        <begin position="1"/>
        <end position="25"/>
    </location>
</feature>
<protein>
    <recommendedName>
        <fullName evidence="8">Pectate lyase superfamily protein domain-containing protein</fullName>
    </recommendedName>
</protein>
<gene>
    <name evidence="6" type="ORF">A4U43_C04F25070</name>
</gene>
<feature type="chain" id="PRO_5024389425" description="Pectate lyase superfamily protein domain-containing protein" evidence="5">
    <location>
        <begin position="26"/>
        <end position="273"/>
    </location>
</feature>
<evidence type="ECO:0008006" key="8">
    <source>
        <dbReference type="Google" id="ProtNLM"/>
    </source>
</evidence>
<comment type="similarity">
    <text evidence="1 4">Belongs to the glycosyl hydrolase 28 family.</text>
</comment>
<dbReference type="InterPro" id="IPR000743">
    <property type="entry name" value="Glyco_hydro_28"/>
</dbReference>
<dbReference type="AlphaFoldDB" id="A0A5P1F8E8"/>
<keyword evidence="2 4" id="KW-0378">Hydrolase</keyword>
<dbReference type="Proteomes" id="UP000243459">
    <property type="component" value="Chromosome 4"/>
</dbReference>
<keyword evidence="5" id="KW-0732">Signal</keyword>
<reference evidence="7" key="1">
    <citation type="journal article" date="2017" name="Nat. Commun.">
        <title>The asparagus genome sheds light on the origin and evolution of a young Y chromosome.</title>
        <authorList>
            <person name="Harkess A."/>
            <person name="Zhou J."/>
            <person name="Xu C."/>
            <person name="Bowers J.E."/>
            <person name="Van der Hulst R."/>
            <person name="Ayyampalayam S."/>
            <person name="Mercati F."/>
            <person name="Riccardi P."/>
            <person name="McKain M.R."/>
            <person name="Kakrana A."/>
            <person name="Tang H."/>
            <person name="Ray J."/>
            <person name="Groenendijk J."/>
            <person name="Arikit S."/>
            <person name="Mathioni S.M."/>
            <person name="Nakano M."/>
            <person name="Shan H."/>
            <person name="Telgmann-Rauber A."/>
            <person name="Kanno A."/>
            <person name="Yue Z."/>
            <person name="Chen H."/>
            <person name="Li W."/>
            <person name="Chen Y."/>
            <person name="Xu X."/>
            <person name="Zhang Y."/>
            <person name="Luo S."/>
            <person name="Chen H."/>
            <person name="Gao J."/>
            <person name="Mao Z."/>
            <person name="Pires J.C."/>
            <person name="Luo M."/>
            <person name="Kudrna D."/>
            <person name="Wing R.A."/>
            <person name="Meyers B.C."/>
            <person name="Yi K."/>
            <person name="Kong H."/>
            <person name="Lavrijsen P."/>
            <person name="Sunseri F."/>
            <person name="Falavigna A."/>
            <person name="Ye Y."/>
            <person name="Leebens-Mack J.H."/>
            <person name="Chen G."/>
        </authorList>
    </citation>
    <scope>NUCLEOTIDE SEQUENCE [LARGE SCALE GENOMIC DNA]</scope>
    <source>
        <strain evidence="7">cv. DH0086</strain>
    </source>
</reference>
<dbReference type="Gene3D" id="2.160.20.10">
    <property type="entry name" value="Single-stranded right-handed beta-helix, Pectin lyase-like"/>
    <property type="match status" value="1"/>
</dbReference>
<evidence type="ECO:0000256" key="5">
    <source>
        <dbReference type="SAM" id="SignalP"/>
    </source>
</evidence>
<dbReference type="PANTHER" id="PTHR31339">
    <property type="entry name" value="PECTIN LYASE-RELATED"/>
    <property type="match status" value="1"/>
</dbReference>
<dbReference type="Pfam" id="PF00295">
    <property type="entry name" value="Glyco_hydro_28"/>
    <property type="match status" value="1"/>
</dbReference>
<accession>A0A5P1F8E8</accession>
<evidence type="ECO:0000256" key="3">
    <source>
        <dbReference type="ARBA" id="ARBA00023295"/>
    </source>
</evidence>
<sequence length="273" mass="29970">MESSRFTIACLWALVTIAVLVPSECTRTRARHDRRWGGERGPELELDLPREAGCRAHVKNLTEFGGVGDGATSNTKAFNDDVNDWPLIDPLPSYGRGRDSAAGGRYSNLIMGSNLTDVIITGNNGTINGQGKIWWDKYKQKKLDYTRGYLLEILYSDRVLISNLTFKDSPSWNIHPVYCTNVVVSGVTILAPVQSPNTDGIDPDSCSGVRIEDCFIISGDDCIAIKSGWDEYGIKVGLPSEHIIIRRLTCISPTSAVIAIGSEMYGGRPRRTS</sequence>